<keyword evidence="2" id="KW-0269">Exonuclease</keyword>
<dbReference type="GO" id="GO:0004527">
    <property type="term" value="F:exonuclease activity"/>
    <property type="evidence" value="ECO:0007669"/>
    <property type="project" value="UniProtKB-KW"/>
</dbReference>
<dbReference type="Proteomes" id="UP000541969">
    <property type="component" value="Unassembled WGS sequence"/>
</dbReference>
<evidence type="ECO:0000313" key="3">
    <source>
        <dbReference type="Proteomes" id="UP000541969"/>
    </source>
</evidence>
<feature type="region of interest" description="Disordered" evidence="1">
    <location>
        <begin position="151"/>
        <end position="257"/>
    </location>
</feature>
<dbReference type="EMBL" id="JACBZT010000001">
    <property type="protein sequence ID" value="NYJ04075.1"/>
    <property type="molecule type" value="Genomic_DNA"/>
</dbReference>
<proteinExistence type="predicted"/>
<dbReference type="AlphaFoldDB" id="A0A853C861"/>
<organism evidence="2 3">
    <name type="scientific">Petropleomorpha daqingensis</name>
    <dbReference type="NCBI Taxonomy" id="2026353"/>
    <lineage>
        <taxon>Bacteria</taxon>
        <taxon>Bacillati</taxon>
        <taxon>Actinomycetota</taxon>
        <taxon>Actinomycetes</taxon>
        <taxon>Geodermatophilales</taxon>
        <taxon>Geodermatophilaceae</taxon>
        <taxon>Petropleomorpha</taxon>
    </lineage>
</organism>
<feature type="region of interest" description="Disordered" evidence="1">
    <location>
        <begin position="275"/>
        <end position="313"/>
    </location>
</feature>
<reference evidence="2 3" key="1">
    <citation type="submission" date="2020-07" db="EMBL/GenBank/DDBJ databases">
        <title>Sequencing the genomes of 1000 actinobacteria strains.</title>
        <authorList>
            <person name="Klenk H.-P."/>
        </authorList>
    </citation>
    <scope>NUCLEOTIDE SEQUENCE [LARGE SCALE GENOMIC DNA]</scope>
    <source>
        <strain evidence="2 3">DSM 104001</strain>
    </source>
</reference>
<sequence>MDFDEVADELYAVAPEEFIAARRTREEEARAEGDRVLAKSISQLPKPSLAAWATNLLVREHREEIESLVELGGLLREAQESLAGAELKALSVQRNQLLAALSRQVVGLARRHGHPVSSGIAGQVEETLRAAMADPDAGEAVLSARLTSSLSYNGLGTGQRPELRVVRTPPERPAPAKPAPKQRTTAEDRKRTAEERRRQAEEAARREAEERRRREIAEAREAVEDAVRTAEEAAEAAEREQERADELEGRHKELEGRVQQLTDELARTREECHAVGAQLPRAQRRRQAAARRAADAVGERDKAQARLAELEGA</sequence>
<keyword evidence="2" id="KW-0378">Hydrolase</keyword>
<gene>
    <name evidence="2" type="ORF">GGQ55_000353</name>
</gene>
<name>A0A853C861_9ACTN</name>
<comment type="caution">
    <text evidence="2">The sequence shown here is derived from an EMBL/GenBank/DDBJ whole genome shotgun (WGS) entry which is preliminary data.</text>
</comment>
<accession>A0A853C861</accession>
<protein>
    <submittedName>
        <fullName evidence="2">DNA repair exonuclease SbcCD ATPase subunit</fullName>
    </submittedName>
</protein>
<dbReference type="RefSeq" id="WP_179714840.1">
    <property type="nucleotide sequence ID" value="NZ_JACBZT010000001.1"/>
</dbReference>
<feature type="compositionally biased region" description="Basic and acidic residues" evidence="1">
    <location>
        <begin position="292"/>
        <end position="304"/>
    </location>
</feature>
<feature type="compositionally biased region" description="Basic and acidic residues" evidence="1">
    <location>
        <begin position="184"/>
        <end position="256"/>
    </location>
</feature>
<evidence type="ECO:0000313" key="2">
    <source>
        <dbReference type="EMBL" id="NYJ04075.1"/>
    </source>
</evidence>
<keyword evidence="3" id="KW-1185">Reference proteome</keyword>
<keyword evidence="2" id="KW-0540">Nuclease</keyword>
<evidence type="ECO:0000256" key="1">
    <source>
        <dbReference type="SAM" id="MobiDB-lite"/>
    </source>
</evidence>